<dbReference type="Proteomes" id="UP000189681">
    <property type="component" value="Unassembled WGS sequence"/>
</dbReference>
<sequence>MIFLQEVSTWKKKLLKRIEINPKIMFGKPVIKGTRLTVEIILEKLAYGETEDEIRKEYLFLKKDDIKAALLYAAKTISLEETVHI</sequence>
<dbReference type="Gene3D" id="1.10.10.10">
    <property type="entry name" value="Winged helix-like DNA-binding domain superfamily/Winged helix DNA-binding domain"/>
    <property type="match status" value="1"/>
</dbReference>
<name>A0A1V4AUJ2_9BACT</name>
<dbReference type="SUPFAM" id="SSF46689">
    <property type="entry name" value="Homeodomain-like"/>
    <property type="match status" value="1"/>
</dbReference>
<dbReference type="EMBL" id="AYTS01000061">
    <property type="protein sequence ID" value="OOP56783.1"/>
    <property type="molecule type" value="Genomic_DNA"/>
</dbReference>
<dbReference type="STRING" id="1004156.AYP45_07165"/>
<comment type="caution">
    <text evidence="1">The sequence shown here is derived from an EMBL/GenBank/DDBJ whole genome shotgun (WGS) entry which is preliminary data.</text>
</comment>
<dbReference type="Pfam" id="PF04255">
    <property type="entry name" value="DUF433"/>
    <property type="match status" value="1"/>
</dbReference>
<protein>
    <submittedName>
        <fullName evidence="1">Antitoxin</fullName>
    </submittedName>
</protein>
<dbReference type="PANTHER" id="PTHR34849">
    <property type="entry name" value="SSL5025 PROTEIN"/>
    <property type="match status" value="1"/>
</dbReference>
<organism evidence="1 2">
    <name type="scientific">Candidatus Brocadia carolinensis</name>
    <dbReference type="NCBI Taxonomy" id="1004156"/>
    <lineage>
        <taxon>Bacteria</taxon>
        <taxon>Pseudomonadati</taxon>
        <taxon>Planctomycetota</taxon>
        <taxon>Candidatus Brocadiia</taxon>
        <taxon>Candidatus Brocadiales</taxon>
        <taxon>Candidatus Brocadiaceae</taxon>
        <taxon>Candidatus Brocadia</taxon>
    </lineage>
</organism>
<evidence type="ECO:0000313" key="1">
    <source>
        <dbReference type="EMBL" id="OOP56783.1"/>
    </source>
</evidence>
<dbReference type="AlphaFoldDB" id="A0A1V4AUJ2"/>
<reference evidence="1 2" key="1">
    <citation type="journal article" date="2017" name="Water Res.">
        <title>Discovery and metagenomic analysis of an anammox bacterial enrichment related to Candidatus "Brocadia caroliniensis" in a full-scale glycerol-fed nitritation-denitritation separate centrate treatment process.</title>
        <authorList>
            <person name="Park H."/>
            <person name="Brotto A.C."/>
            <person name="van Loosdrecht M.C."/>
            <person name="Chandran K."/>
        </authorList>
    </citation>
    <scope>NUCLEOTIDE SEQUENCE [LARGE SCALE GENOMIC DNA]</scope>
    <source>
        <strain evidence="1">26THWARD</strain>
    </source>
</reference>
<dbReference type="InterPro" id="IPR036388">
    <property type="entry name" value="WH-like_DNA-bd_sf"/>
</dbReference>
<dbReference type="InterPro" id="IPR007367">
    <property type="entry name" value="DUF433"/>
</dbReference>
<gene>
    <name evidence="1" type="ORF">AYP45_07165</name>
</gene>
<accession>A0A1V4AUJ2</accession>
<dbReference type="PANTHER" id="PTHR34849:SF3">
    <property type="entry name" value="SSR2962 PROTEIN"/>
    <property type="match status" value="1"/>
</dbReference>
<evidence type="ECO:0000313" key="2">
    <source>
        <dbReference type="Proteomes" id="UP000189681"/>
    </source>
</evidence>
<dbReference type="InterPro" id="IPR009057">
    <property type="entry name" value="Homeodomain-like_sf"/>
</dbReference>
<proteinExistence type="predicted"/>